<organism evidence="2">
    <name type="scientific">Phaeomonas parva</name>
    <dbReference type="NCBI Taxonomy" id="124430"/>
    <lineage>
        <taxon>Eukaryota</taxon>
        <taxon>Sar</taxon>
        <taxon>Stramenopiles</taxon>
        <taxon>Ochrophyta</taxon>
        <taxon>Pinguiophyceae</taxon>
        <taxon>Pinguiochrysidales</taxon>
        <taxon>Pinguiochrysidaceae</taxon>
        <taxon>Phaeomonas</taxon>
    </lineage>
</organism>
<feature type="region of interest" description="Disordered" evidence="1">
    <location>
        <begin position="176"/>
        <end position="195"/>
    </location>
</feature>
<reference evidence="2" key="1">
    <citation type="submission" date="2021-01" db="EMBL/GenBank/DDBJ databases">
        <authorList>
            <person name="Corre E."/>
            <person name="Pelletier E."/>
            <person name="Niang G."/>
            <person name="Scheremetjew M."/>
            <person name="Finn R."/>
            <person name="Kale V."/>
            <person name="Holt S."/>
            <person name="Cochrane G."/>
            <person name="Meng A."/>
            <person name="Brown T."/>
            <person name="Cohen L."/>
        </authorList>
    </citation>
    <scope>NUCLEOTIDE SEQUENCE</scope>
    <source>
        <strain evidence="2">CCMP2877</strain>
    </source>
</reference>
<feature type="compositionally biased region" description="Low complexity" evidence="1">
    <location>
        <begin position="1"/>
        <end position="11"/>
    </location>
</feature>
<dbReference type="EMBL" id="HBGJ01035808">
    <property type="protein sequence ID" value="CAD9264236.1"/>
    <property type="molecule type" value="Transcribed_RNA"/>
</dbReference>
<evidence type="ECO:0000256" key="1">
    <source>
        <dbReference type="SAM" id="MobiDB-lite"/>
    </source>
</evidence>
<feature type="compositionally biased region" description="Gly residues" evidence="1">
    <location>
        <begin position="584"/>
        <end position="598"/>
    </location>
</feature>
<name>A0A7S1UCV0_9STRA</name>
<sequence length="629" mass="66193">MSEAPAETTPPAAEPSPPAADPQVAALRKALKAVQKELRLKTDECRTLAAQVKAKAGGGGADRGGKLAELQKLVQTLTVQLTSTQAQLSSSAPSAAASAAAGDLEAARKAKAEAEARATLLAAENAQLREASAAHLESEADDVRMQLAALQQAWDGERATLEQYLAEMRQKLSAAEEQRGSLEAAAREDAEEKRGQRIALREAQDALAHTKQELEAALNGASGAKAEAEEHRAAREALAKEKAEAEEERAELAERIVTLEKGEGTAKEELERLRTEAQANASAMSEARDMKEMAVTAMERTALHQDVMQKIRGRLNHIQSELLAISHTTRAFHPPEAAEGVAQVLLDLANKCAQLAAYREDEVNRALAAAAAVTPGSVPTPQSRGGSAGSFAGFSGAGATDDDGKPMFTPWVREAADGSAGTVAYTVDSPLVARILAEWSSVKEKQQYLKLWLSCIIENRKTPAKFPQGVHLTGLAPSTFESFRTIVGPLLTGLPHAEVLIFSRRSSQGNFDLRFKVERLRGVPLSRTPSPGLEVDGGSVGAVRADFGRRHTIGADYAPRVPTVDVLGGSGSAILAAAANMGTPRGGGGIGSGGGGRPGAKQRQADAAGGAMPSLAERIQNRLTQMQKP</sequence>
<dbReference type="PANTHER" id="PTHR45615">
    <property type="entry name" value="MYOSIN HEAVY CHAIN, NON-MUSCLE"/>
    <property type="match status" value="1"/>
</dbReference>
<feature type="region of interest" description="Disordered" evidence="1">
    <location>
        <begin position="87"/>
        <end position="109"/>
    </location>
</feature>
<protein>
    <submittedName>
        <fullName evidence="2">Uncharacterized protein</fullName>
    </submittedName>
</protein>
<evidence type="ECO:0000313" key="2">
    <source>
        <dbReference type="EMBL" id="CAD9264236.1"/>
    </source>
</evidence>
<proteinExistence type="predicted"/>
<accession>A0A7S1UCV0</accession>
<dbReference type="AlphaFoldDB" id="A0A7S1UCV0"/>
<dbReference type="PANTHER" id="PTHR45615:SF80">
    <property type="entry name" value="GRIP DOMAIN-CONTAINING PROTEIN"/>
    <property type="match status" value="1"/>
</dbReference>
<gene>
    <name evidence="2" type="ORF">PPAR1163_LOCUS22622</name>
</gene>
<feature type="compositionally biased region" description="Low complexity" evidence="1">
    <location>
        <begin position="87"/>
        <end position="101"/>
    </location>
</feature>
<feature type="region of interest" description="Disordered" evidence="1">
    <location>
        <begin position="584"/>
        <end position="613"/>
    </location>
</feature>
<feature type="region of interest" description="Disordered" evidence="1">
    <location>
        <begin position="1"/>
        <end position="24"/>
    </location>
</feature>